<dbReference type="Proteomes" id="UP000245119">
    <property type="component" value="Linkage Group LG11"/>
</dbReference>
<name>A0A2T7NMD1_POMCA</name>
<organism evidence="2 3">
    <name type="scientific">Pomacea canaliculata</name>
    <name type="common">Golden apple snail</name>
    <dbReference type="NCBI Taxonomy" id="400727"/>
    <lineage>
        <taxon>Eukaryota</taxon>
        <taxon>Metazoa</taxon>
        <taxon>Spiralia</taxon>
        <taxon>Lophotrochozoa</taxon>
        <taxon>Mollusca</taxon>
        <taxon>Gastropoda</taxon>
        <taxon>Caenogastropoda</taxon>
        <taxon>Architaenioglossa</taxon>
        <taxon>Ampullarioidea</taxon>
        <taxon>Ampullariidae</taxon>
        <taxon>Pomacea</taxon>
    </lineage>
</organism>
<dbReference type="PANTHER" id="PTHR15723:SF0">
    <property type="entry name" value="CARBOHYDRATE SULFOTRANSFERASE 15"/>
    <property type="match status" value="1"/>
</dbReference>
<dbReference type="SUPFAM" id="SSF52540">
    <property type="entry name" value="P-loop containing nucleoside triphosphate hydrolases"/>
    <property type="match status" value="1"/>
</dbReference>
<comment type="caution">
    <text evidence="2">The sequence shown here is derived from an EMBL/GenBank/DDBJ whole genome shotgun (WGS) entry which is preliminary data.</text>
</comment>
<sequence>MVAPPPVTRMGMGRLWPRVVATCLVVFVLLTLYISDRYQLRHNLFSLRKDNFQRDLDHIDDILEVSYARSPAAPHRDKFVGSKPLFPPCENGIPPGIPAWGPNPHLGPFNFSNKSKNPCWYQRNSDEELQFLCVPYGFLAGISKSGTSDLFFRISKHPDFINIKKEFHWFDRERYYYNSTFFQYANSFQGLAEQIENDLQTSGKSQKITMDGSPSYFYDSYEWLRFSGNEGCSEPRVILPSHIYHLNPRVKIILIFRHPVQRLYSRFLFDWGRNKSCQTYLTPEKFHEDVVDGLEKFLTCFKSQSLRYCVYDKTLRDSVNMVEPLDHAKMTWVLAQQPKNKGVHTVSAGPMLPETRKILETFYKPFIQRFASMVGDDKFLWKDNVYI</sequence>
<evidence type="ECO:0008006" key="4">
    <source>
        <dbReference type="Google" id="ProtNLM"/>
    </source>
</evidence>
<dbReference type="InterPro" id="IPR027417">
    <property type="entry name" value="P-loop_NTPase"/>
</dbReference>
<dbReference type="GO" id="GO:0050659">
    <property type="term" value="F:N-acetylgalactosamine 4-sulfate 6-O-sulfotransferase activity"/>
    <property type="evidence" value="ECO:0007669"/>
    <property type="project" value="TreeGrafter"/>
</dbReference>
<proteinExistence type="predicted"/>
<evidence type="ECO:0000256" key="1">
    <source>
        <dbReference type="SAM" id="Phobius"/>
    </source>
</evidence>
<reference evidence="2 3" key="1">
    <citation type="submission" date="2018-04" db="EMBL/GenBank/DDBJ databases">
        <title>The genome of golden apple snail Pomacea canaliculata provides insight into stress tolerance and invasive adaptation.</title>
        <authorList>
            <person name="Liu C."/>
            <person name="Liu B."/>
            <person name="Ren Y."/>
            <person name="Zhang Y."/>
            <person name="Wang H."/>
            <person name="Li S."/>
            <person name="Jiang F."/>
            <person name="Yin L."/>
            <person name="Zhang G."/>
            <person name="Qian W."/>
            <person name="Fan W."/>
        </authorList>
    </citation>
    <scope>NUCLEOTIDE SEQUENCE [LARGE SCALE GENOMIC DNA]</scope>
    <source>
        <strain evidence="2">SZHN2017</strain>
        <tissue evidence="2">Muscle</tissue>
    </source>
</reference>
<evidence type="ECO:0000313" key="2">
    <source>
        <dbReference type="EMBL" id="PVD22329.1"/>
    </source>
</evidence>
<keyword evidence="1" id="KW-1133">Transmembrane helix</keyword>
<dbReference type="PANTHER" id="PTHR15723">
    <property type="entry name" value="CARBOHYDRATE SULFOTRANSFERASE 15"/>
    <property type="match status" value="1"/>
</dbReference>
<dbReference type="OrthoDB" id="526228at2759"/>
<feature type="transmembrane region" description="Helical" evidence="1">
    <location>
        <begin position="15"/>
        <end position="34"/>
    </location>
</feature>
<dbReference type="GO" id="GO:0019319">
    <property type="term" value="P:hexose biosynthetic process"/>
    <property type="evidence" value="ECO:0007669"/>
    <property type="project" value="TreeGrafter"/>
</dbReference>
<keyword evidence="3" id="KW-1185">Reference proteome</keyword>
<dbReference type="InterPro" id="IPR052654">
    <property type="entry name" value="CS_Sulfotransferase"/>
</dbReference>
<accession>A0A2T7NMD1</accession>
<gene>
    <name evidence="2" type="ORF">C0Q70_18139</name>
</gene>
<protein>
    <recommendedName>
        <fullName evidence="4">Sulfotransferase domain-containing protein</fullName>
    </recommendedName>
</protein>
<keyword evidence="1" id="KW-0812">Transmembrane</keyword>
<dbReference type="EMBL" id="PZQS01000011">
    <property type="protein sequence ID" value="PVD22329.1"/>
    <property type="molecule type" value="Genomic_DNA"/>
</dbReference>
<keyword evidence="1" id="KW-0472">Membrane</keyword>
<evidence type="ECO:0000313" key="3">
    <source>
        <dbReference type="Proteomes" id="UP000245119"/>
    </source>
</evidence>
<dbReference type="Gene3D" id="3.40.50.300">
    <property type="entry name" value="P-loop containing nucleotide triphosphate hydrolases"/>
    <property type="match status" value="1"/>
</dbReference>
<dbReference type="AlphaFoldDB" id="A0A2T7NMD1"/>